<reference evidence="2 3" key="1">
    <citation type="submission" date="2020-03" db="EMBL/GenBank/DDBJ databases">
        <title>Dissostichus mawsoni Genome sequencing and assembly.</title>
        <authorList>
            <person name="Park H."/>
        </authorList>
    </citation>
    <scope>NUCLEOTIDE SEQUENCE [LARGE SCALE GENOMIC DNA]</scope>
    <source>
        <strain evidence="2">DM0001</strain>
        <tissue evidence="2">Muscle</tissue>
    </source>
</reference>
<dbReference type="EMBL" id="JAAKFY010000003">
    <property type="protein sequence ID" value="KAF3859784.1"/>
    <property type="molecule type" value="Genomic_DNA"/>
</dbReference>
<dbReference type="OrthoDB" id="8609993at2759"/>
<dbReference type="GO" id="GO:0098978">
    <property type="term" value="C:glutamatergic synapse"/>
    <property type="evidence" value="ECO:0007669"/>
    <property type="project" value="TreeGrafter"/>
</dbReference>
<dbReference type="GO" id="GO:0090090">
    <property type="term" value="P:negative regulation of canonical Wnt signaling pathway"/>
    <property type="evidence" value="ECO:0007669"/>
    <property type="project" value="TreeGrafter"/>
</dbReference>
<evidence type="ECO:0000313" key="2">
    <source>
        <dbReference type="EMBL" id="KAF3859784.1"/>
    </source>
</evidence>
<dbReference type="GO" id="GO:0004725">
    <property type="term" value="F:protein tyrosine phosphatase activity"/>
    <property type="evidence" value="ECO:0007669"/>
    <property type="project" value="InterPro"/>
</dbReference>
<evidence type="ECO:0000313" key="3">
    <source>
        <dbReference type="Proteomes" id="UP000518266"/>
    </source>
</evidence>
<dbReference type="GO" id="GO:0072112">
    <property type="term" value="P:podocyte differentiation"/>
    <property type="evidence" value="ECO:0007669"/>
    <property type="project" value="TreeGrafter"/>
</dbReference>
<comment type="caution">
    <text evidence="2">The sequence shown here is derived from an EMBL/GenBank/DDBJ whole genome shotgun (WGS) entry which is preliminary data.</text>
</comment>
<dbReference type="Proteomes" id="UP000518266">
    <property type="component" value="Unassembled WGS sequence"/>
</dbReference>
<dbReference type="GO" id="GO:0007411">
    <property type="term" value="P:axon guidance"/>
    <property type="evidence" value="ECO:0007669"/>
    <property type="project" value="TreeGrafter"/>
</dbReference>
<dbReference type="GO" id="GO:0098982">
    <property type="term" value="C:GABA-ergic synapse"/>
    <property type="evidence" value="ECO:0007669"/>
    <property type="project" value="TreeGrafter"/>
</dbReference>
<protein>
    <submittedName>
        <fullName evidence="2">Uncharacterized protein</fullName>
    </submittedName>
</protein>
<gene>
    <name evidence="2" type="ORF">F7725_022183</name>
</gene>
<accession>A0A7J5ZD83</accession>
<dbReference type="GO" id="GO:0017147">
    <property type="term" value="F:Wnt-protein binding"/>
    <property type="evidence" value="ECO:0007669"/>
    <property type="project" value="TreeGrafter"/>
</dbReference>
<feature type="region of interest" description="Disordered" evidence="1">
    <location>
        <begin position="194"/>
        <end position="264"/>
    </location>
</feature>
<dbReference type="GO" id="GO:0005886">
    <property type="term" value="C:plasma membrane"/>
    <property type="evidence" value="ECO:0007669"/>
    <property type="project" value="TreeGrafter"/>
</dbReference>
<dbReference type="GO" id="GO:0003093">
    <property type="term" value="P:regulation of glomerular filtration"/>
    <property type="evidence" value="ECO:0007669"/>
    <property type="project" value="TreeGrafter"/>
</dbReference>
<evidence type="ECO:0000256" key="1">
    <source>
        <dbReference type="SAM" id="MobiDB-lite"/>
    </source>
</evidence>
<name>A0A7J5ZD83_DISMA</name>
<dbReference type="AlphaFoldDB" id="A0A7J5ZD83"/>
<proteinExistence type="predicted"/>
<sequence>MERSDLQENVTAYAAQISGGTRPIIVQFENASELKVKELKVKELKVKELKVNASLHGLCYSVSLLLRDGPDGCNDDVCVFRASPRAQRAHLGLQRVSRDRLVFQLQPPGGSVFSRVNISYSEGAEPRYMLHWLPGVCYRNITFMLISEATISQHALLSHSDVTHTPLHHRTGTTLSIPPLNISHKIVHLVQRPLQKDPPAPSRGGVLNPPNEGRGLIHRRKRNKRKEEEEFVNAVVSEYEDSGSAMMLPPPDPPAVFPPRCPPS</sequence>
<organism evidence="2 3">
    <name type="scientific">Dissostichus mawsoni</name>
    <name type="common">Antarctic cod</name>
    <dbReference type="NCBI Taxonomy" id="36200"/>
    <lineage>
        <taxon>Eukaryota</taxon>
        <taxon>Metazoa</taxon>
        <taxon>Chordata</taxon>
        <taxon>Craniata</taxon>
        <taxon>Vertebrata</taxon>
        <taxon>Euteleostomi</taxon>
        <taxon>Actinopterygii</taxon>
        <taxon>Neopterygii</taxon>
        <taxon>Teleostei</taxon>
        <taxon>Neoteleostei</taxon>
        <taxon>Acanthomorphata</taxon>
        <taxon>Eupercaria</taxon>
        <taxon>Perciformes</taxon>
        <taxon>Notothenioidei</taxon>
        <taxon>Nototheniidae</taxon>
        <taxon>Dissostichus</taxon>
    </lineage>
</organism>
<dbReference type="PANTHER" id="PTHR47028:SF1">
    <property type="entry name" value="RECEPTOR-TYPE TYROSINE-PROTEIN PHOSPHATASE O"/>
    <property type="match status" value="1"/>
</dbReference>
<feature type="compositionally biased region" description="Pro residues" evidence="1">
    <location>
        <begin position="248"/>
        <end position="264"/>
    </location>
</feature>
<dbReference type="PANTHER" id="PTHR47028">
    <property type="entry name" value="RECEPTOR-TYPE TYROSINE-PROTEIN PHOSPHATASE O"/>
    <property type="match status" value="1"/>
</dbReference>
<dbReference type="GO" id="GO:0045296">
    <property type="term" value="F:cadherin binding"/>
    <property type="evidence" value="ECO:0007669"/>
    <property type="project" value="TreeGrafter"/>
</dbReference>
<dbReference type="InterPro" id="IPR042996">
    <property type="entry name" value="PTPRO"/>
</dbReference>
<keyword evidence="3" id="KW-1185">Reference proteome</keyword>